<protein>
    <recommendedName>
        <fullName evidence="4">TRP C-terminal domain-containing protein</fullName>
    </recommendedName>
</protein>
<keyword evidence="2" id="KW-1133">Transmembrane helix</keyword>
<feature type="transmembrane region" description="Helical" evidence="2">
    <location>
        <begin position="183"/>
        <end position="203"/>
    </location>
</feature>
<keyword evidence="2" id="KW-0812">Transmembrane</keyword>
<keyword evidence="2" id="KW-0472">Membrane</keyword>
<reference evidence="3" key="1">
    <citation type="submission" date="2021-01" db="EMBL/GenBank/DDBJ databases">
        <authorList>
            <person name="Corre E."/>
            <person name="Pelletier E."/>
            <person name="Niang G."/>
            <person name="Scheremetjew M."/>
            <person name="Finn R."/>
            <person name="Kale V."/>
            <person name="Holt S."/>
            <person name="Cochrane G."/>
            <person name="Meng A."/>
            <person name="Brown T."/>
            <person name="Cohen L."/>
        </authorList>
    </citation>
    <scope>NUCLEOTIDE SEQUENCE</scope>
    <source>
        <strain evidence="3">UIO037</strain>
    </source>
</reference>
<dbReference type="PANTHER" id="PTHR11319:SF35">
    <property type="entry name" value="OUTER MEMBRANE PROTEIN PMPC-RELATED"/>
    <property type="match status" value="1"/>
</dbReference>
<evidence type="ECO:0000256" key="1">
    <source>
        <dbReference type="SAM" id="MobiDB-lite"/>
    </source>
</evidence>
<evidence type="ECO:0000313" key="3">
    <source>
        <dbReference type="EMBL" id="CAE2205518.1"/>
    </source>
</evidence>
<accession>A0A7S4HPP0</accession>
<feature type="region of interest" description="Disordered" evidence="1">
    <location>
        <begin position="1"/>
        <end position="103"/>
    </location>
</feature>
<feature type="transmembrane region" description="Helical" evidence="2">
    <location>
        <begin position="112"/>
        <end position="131"/>
    </location>
</feature>
<feature type="transmembrane region" description="Helical" evidence="2">
    <location>
        <begin position="440"/>
        <end position="465"/>
    </location>
</feature>
<feature type="transmembrane region" description="Helical" evidence="2">
    <location>
        <begin position="223"/>
        <end position="244"/>
    </location>
</feature>
<proteinExistence type="predicted"/>
<dbReference type="EMBL" id="HBKO01011919">
    <property type="protein sequence ID" value="CAE2205518.1"/>
    <property type="molecule type" value="Transcribed_RNA"/>
</dbReference>
<name>A0A7S4HPP0_9EUKA</name>
<feature type="transmembrane region" description="Helical" evidence="2">
    <location>
        <begin position="371"/>
        <end position="388"/>
    </location>
</feature>
<gene>
    <name evidence="3" type="ORF">CPOL0286_LOCUS5318</name>
</gene>
<organism evidence="3">
    <name type="scientific">Prymnesium polylepis</name>
    <dbReference type="NCBI Taxonomy" id="72548"/>
    <lineage>
        <taxon>Eukaryota</taxon>
        <taxon>Haptista</taxon>
        <taxon>Haptophyta</taxon>
        <taxon>Prymnesiophyceae</taxon>
        <taxon>Prymnesiales</taxon>
        <taxon>Prymnesiaceae</taxon>
        <taxon>Prymnesium</taxon>
    </lineage>
</organism>
<dbReference type="AlphaFoldDB" id="A0A7S4HPP0"/>
<evidence type="ECO:0000256" key="2">
    <source>
        <dbReference type="SAM" id="Phobius"/>
    </source>
</evidence>
<evidence type="ECO:0008006" key="4">
    <source>
        <dbReference type="Google" id="ProtNLM"/>
    </source>
</evidence>
<feature type="compositionally biased region" description="Basic and acidic residues" evidence="1">
    <location>
        <begin position="61"/>
        <end position="87"/>
    </location>
</feature>
<feature type="transmembrane region" description="Helical" evidence="2">
    <location>
        <begin position="400"/>
        <end position="420"/>
    </location>
</feature>
<dbReference type="PANTHER" id="PTHR11319">
    <property type="entry name" value="G PROTEIN-COUPLED RECEPTOR-RELATED"/>
    <property type="match status" value="1"/>
</dbReference>
<feature type="compositionally biased region" description="Polar residues" evidence="1">
    <location>
        <begin position="26"/>
        <end position="39"/>
    </location>
</feature>
<sequence>MASDRRQTSPLNVLRTEQPPNDDAQFHSSATQMQPTPVQDHTGLEESKTLFSGQQEAKAPAAKEDSTDGVADEERKTNHHAPPEECSAHAPVSSPSAGVVTKHDDDEHQDDILLLVQGSVLALISFLQIASKLPATLTAADFGEHFSSSAEAMQGVSTGGFLFEVGALSACHFQGDFCWRRTLMMICFLTFGLSLTSTCALIVPRLKSRGWSEGRIRRFLNNSINAMLFVIVIFQPPLTGQLVAMTLCRKIGPADGLQQEYLEADLHITCTSSHYRGACLTVASVFFVLISAGIPCILLYVVVRFVSPFADRRRERMGMSKVEIDREKKDWEERAPFFTKKYEPAYWYWEAIEMCRRLTFESFIPLIDPGTVVQAFVAMLLGLFFLLLHTRFVPYRLDSIDMLMFVSQLCILLLVLYAVADSSGIVDTLIPDRGGVTAVLVIIFAIPATMAIVIIVHVSGIIGTLHKKIRRLVRRVHRLWGTRVSLRT</sequence>
<feature type="transmembrane region" description="Helical" evidence="2">
    <location>
        <begin position="278"/>
        <end position="303"/>
    </location>
</feature>